<dbReference type="Pfam" id="PF00768">
    <property type="entry name" value="Peptidase_S11"/>
    <property type="match status" value="1"/>
</dbReference>
<comment type="caution">
    <text evidence="20">The sequence shown here is derived from an EMBL/GenBank/DDBJ whole genome shotgun (WGS) entry which is preliminary data.</text>
</comment>
<keyword evidence="8" id="KW-0378">Hydrolase</keyword>
<evidence type="ECO:0000256" key="12">
    <source>
        <dbReference type="ARBA" id="ARBA00034000"/>
    </source>
</evidence>
<dbReference type="InterPro" id="IPR012907">
    <property type="entry name" value="Peptidase_S11_C"/>
</dbReference>
<feature type="chain" id="PRO_5038511531" description="serine-type D-Ala-D-Ala carboxypeptidase" evidence="17">
    <location>
        <begin position="27"/>
        <end position="436"/>
    </location>
</feature>
<keyword evidence="16" id="KW-0472">Membrane</keyword>
<feature type="active site" description="Proton acceptor" evidence="13">
    <location>
        <position position="76"/>
    </location>
</feature>
<dbReference type="GO" id="GO:0009002">
    <property type="term" value="F:serine-type D-Ala-D-Ala carboxypeptidase activity"/>
    <property type="evidence" value="ECO:0007669"/>
    <property type="project" value="UniProtKB-EC"/>
</dbReference>
<sequence>MLKKLGKKILLALLVITCLPIVSIQAKQPSSASKLVANGHEFDLKSEQAILIDLTDQKILYQKDQNKRIHPASMTKIMTVLVAIEHIDDLDQTMVLDDDVFEGLLEANASVAGFLLREEVTMRELLYATMIASGADAARALAIHVSGSEANFVKLMNQKAKELGLTNTHFVNTTGLDDDDHYATVSDIAKLLESAIQNKQFLKIFKTREYTLLGNEVRETGIQLKSTMLGQIENLGYEDNLIEGGKTGYTEGGGLCLASTAWHEGTHYLAVTANGGLDHNSGNNIMDAYTMYQYYFKNYARKTIVKKGMVYLTLPVKWNFSQSKLEFKADKDLTTLAPSDMKEDAVKKHFIGEKTVKTPIAKQQLLGQLEFMYGNELLTSLEMRSTEEIGRNPLLYYSEPILNFFKTNALATVLLIAACFGVVIIIIWRKKYRRYL</sequence>
<dbReference type="UniPathway" id="UPA00219"/>
<dbReference type="InterPro" id="IPR001967">
    <property type="entry name" value="Peptidase_S11_N"/>
</dbReference>
<keyword evidence="6" id="KW-0645">Protease</keyword>
<dbReference type="AlphaFoldDB" id="A0A6N8U5R6"/>
<evidence type="ECO:0000256" key="7">
    <source>
        <dbReference type="ARBA" id="ARBA00022729"/>
    </source>
</evidence>
<feature type="domain" description="Peptidase S11 D-Ala-D-Ala carboxypeptidase A C-terminal" evidence="19">
    <location>
        <begin position="300"/>
        <end position="389"/>
    </location>
</feature>
<evidence type="ECO:0000256" key="15">
    <source>
        <dbReference type="RuleBase" id="RU004016"/>
    </source>
</evidence>
<evidence type="ECO:0000259" key="18">
    <source>
        <dbReference type="Pfam" id="PF00768"/>
    </source>
</evidence>
<dbReference type="Gene3D" id="3.40.710.10">
    <property type="entry name" value="DD-peptidase/beta-lactamase superfamily"/>
    <property type="match status" value="1"/>
</dbReference>
<name>A0A6N8U5R6_9FIRM</name>
<keyword evidence="7 17" id="KW-0732">Signal</keyword>
<keyword evidence="5" id="KW-0121">Carboxypeptidase</keyword>
<evidence type="ECO:0000256" key="10">
    <source>
        <dbReference type="ARBA" id="ARBA00022984"/>
    </source>
</evidence>
<evidence type="ECO:0000256" key="5">
    <source>
        <dbReference type="ARBA" id="ARBA00022645"/>
    </source>
</evidence>
<evidence type="ECO:0000313" key="21">
    <source>
        <dbReference type="Proteomes" id="UP000434036"/>
    </source>
</evidence>
<gene>
    <name evidence="20" type="ORF">GSF08_04680</name>
</gene>
<dbReference type="PANTHER" id="PTHR21581">
    <property type="entry name" value="D-ALANYL-D-ALANINE CARBOXYPEPTIDASE"/>
    <property type="match status" value="1"/>
</dbReference>
<dbReference type="InterPro" id="IPR012338">
    <property type="entry name" value="Beta-lactam/transpept-like"/>
</dbReference>
<protein>
    <recommendedName>
        <fullName evidence="4">serine-type D-Ala-D-Ala carboxypeptidase</fullName>
        <ecNumber evidence="4">3.4.16.4</ecNumber>
    </recommendedName>
</protein>
<feature type="active site" evidence="13">
    <location>
        <position position="133"/>
    </location>
</feature>
<evidence type="ECO:0000256" key="9">
    <source>
        <dbReference type="ARBA" id="ARBA00022960"/>
    </source>
</evidence>
<comment type="catalytic activity">
    <reaction evidence="12">
        <text>Preferential cleavage: (Ac)2-L-Lys-D-Ala-|-D-Ala. Also transpeptidation of peptidyl-alanyl moieties that are N-acyl substituents of D-alanine.</text>
        <dbReference type="EC" id="3.4.16.4"/>
    </reaction>
</comment>
<feature type="binding site" evidence="14">
    <location>
        <position position="246"/>
    </location>
    <ligand>
        <name>substrate</name>
    </ligand>
</feature>
<dbReference type="InterPro" id="IPR015956">
    <property type="entry name" value="Peniciliin-bd_prot_C_sf"/>
</dbReference>
<dbReference type="GO" id="GO:0008360">
    <property type="term" value="P:regulation of cell shape"/>
    <property type="evidence" value="ECO:0007669"/>
    <property type="project" value="UniProtKB-KW"/>
</dbReference>
<evidence type="ECO:0000256" key="4">
    <source>
        <dbReference type="ARBA" id="ARBA00012448"/>
    </source>
</evidence>
<dbReference type="PRINTS" id="PR00725">
    <property type="entry name" value="DADACBPTASE1"/>
</dbReference>
<reference evidence="20 21" key="2">
    <citation type="submission" date="2020-01" db="EMBL/GenBank/DDBJ databases">
        <title>Clostridiaceae sp. nov. isolated from the gut of human by culturomics.</title>
        <authorList>
            <person name="Chang Y."/>
        </authorList>
    </citation>
    <scope>NUCLEOTIDE SEQUENCE [LARGE SCALE GENOMIC DNA]</scope>
    <source>
        <strain evidence="20 21">DONG20-135</strain>
    </source>
</reference>
<keyword evidence="16" id="KW-1133">Transmembrane helix</keyword>
<comment type="similarity">
    <text evidence="3 15">Belongs to the peptidase S11 family.</text>
</comment>
<evidence type="ECO:0000259" key="19">
    <source>
        <dbReference type="Pfam" id="PF07943"/>
    </source>
</evidence>
<feature type="active site" description="Acyl-ester intermediate" evidence="13">
    <location>
        <position position="73"/>
    </location>
</feature>
<organism evidence="20 21">
    <name type="scientific">Copranaerobaculum intestinale</name>
    <dbReference type="NCBI Taxonomy" id="2692629"/>
    <lineage>
        <taxon>Bacteria</taxon>
        <taxon>Bacillati</taxon>
        <taxon>Bacillota</taxon>
        <taxon>Erysipelotrichia</taxon>
        <taxon>Erysipelotrichales</taxon>
        <taxon>Erysipelotrichaceae</taxon>
        <taxon>Copranaerobaculum</taxon>
    </lineage>
</organism>
<keyword evidence="9" id="KW-0133">Cell shape</keyword>
<dbReference type="InterPro" id="IPR018044">
    <property type="entry name" value="Peptidase_S11"/>
</dbReference>
<evidence type="ECO:0000256" key="6">
    <source>
        <dbReference type="ARBA" id="ARBA00022670"/>
    </source>
</evidence>
<dbReference type="Gene3D" id="2.60.410.10">
    <property type="entry name" value="D-Ala-D-Ala carboxypeptidase, C-terminal domain"/>
    <property type="match status" value="1"/>
</dbReference>
<evidence type="ECO:0000256" key="1">
    <source>
        <dbReference type="ARBA" id="ARBA00003217"/>
    </source>
</evidence>
<dbReference type="Pfam" id="PF07943">
    <property type="entry name" value="PBP5_C"/>
    <property type="match status" value="1"/>
</dbReference>
<dbReference type="EMBL" id="WUUQ01000001">
    <property type="protein sequence ID" value="MXQ73231.1"/>
    <property type="molecule type" value="Genomic_DNA"/>
</dbReference>
<dbReference type="GO" id="GO:0009252">
    <property type="term" value="P:peptidoglycan biosynthetic process"/>
    <property type="evidence" value="ECO:0007669"/>
    <property type="project" value="UniProtKB-UniPathway"/>
</dbReference>
<evidence type="ECO:0000256" key="17">
    <source>
        <dbReference type="SAM" id="SignalP"/>
    </source>
</evidence>
<dbReference type="SUPFAM" id="SSF56601">
    <property type="entry name" value="beta-lactamase/transpeptidase-like"/>
    <property type="match status" value="1"/>
</dbReference>
<evidence type="ECO:0000256" key="11">
    <source>
        <dbReference type="ARBA" id="ARBA00023316"/>
    </source>
</evidence>
<evidence type="ECO:0000313" key="20">
    <source>
        <dbReference type="EMBL" id="MXQ73231.1"/>
    </source>
</evidence>
<evidence type="ECO:0000256" key="2">
    <source>
        <dbReference type="ARBA" id="ARBA00004752"/>
    </source>
</evidence>
<dbReference type="InterPro" id="IPR037167">
    <property type="entry name" value="Peptidase_S11_C_sf"/>
</dbReference>
<dbReference type="PANTHER" id="PTHR21581:SF6">
    <property type="entry name" value="TRAFFICKING PROTEIN PARTICLE COMPLEX SUBUNIT 12"/>
    <property type="match status" value="1"/>
</dbReference>
<reference evidence="20 21" key="1">
    <citation type="submission" date="2019-12" db="EMBL/GenBank/DDBJ databases">
        <authorList>
            <person name="Yang R."/>
        </authorList>
    </citation>
    <scope>NUCLEOTIDE SEQUENCE [LARGE SCALE GENOMIC DNA]</scope>
    <source>
        <strain evidence="20 21">DONG20-135</strain>
    </source>
</reference>
<accession>A0A6N8U5R6</accession>
<dbReference type="SUPFAM" id="SSF69189">
    <property type="entry name" value="Penicillin-binding protein associated domain"/>
    <property type="match status" value="1"/>
</dbReference>
<dbReference type="GO" id="GO:0071555">
    <property type="term" value="P:cell wall organization"/>
    <property type="evidence" value="ECO:0007669"/>
    <property type="project" value="UniProtKB-KW"/>
</dbReference>
<feature type="signal peptide" evidence="17">
    <location>
        <begin position="1"/>
        <end position="26"/>
    </location>
</feature>
<keyword evidence="16" id="KW-0812">Transmembrane</keyword>
<evidence type="ECO:0000256" key="3">
    <source>
        <dbReference type="ARBA" id="ARBA00007164"/>
    </source>
</evidence>
<evidence type="ECO:0000256" key="16">
    <source>
        <dbReference type="SAM" id="Phobius"/>
    </source>
</evidence>
<keyword evidence="10" id="KW-0573">Peptidoglycan synthesis</keyword>
<evidence type="ECO:0000256" key="8">
    <source>
        <dbReference type="ARBA" id="ARBA00022801"/>
    </source>
</evidence>
<comment type="pathway">
    <text evidence="2">Cell wall biogenesis; peptidoglycan biosynthesis.</text>
</comment>
<keyword evidence="11" id="KW-0961">Cell wall biogenesis/degradation</keyword>
<evidence type="ECO:0000256" key="13">
    <source>
        <dbReference type="PIRSR" id="PIRSR618044-1"/>
    </source>
</evidence>
<feature type="transmembrane region" description="Helical" evidence="16">
    <location>
        <begin position="409"/>
        <end position="428"/>
    </location>
</feature>
<dbReference type="Proteomes" id="UP000434036">
    <property type="component" value="Unassembled WGS sequence"/>
</dbReference>
<keyword evidence="21" id="KW-1185">Reference proteome</keyword>
<evidence type="ECO:0000256" key="14">
    <source>
        <dbReference type="PIRSR" id="PIRSR618044-2"/>
    </source>
</evidence>
<dbReference type="GO" id="GO:0006508">
    <property type="term" value="P:proteolysis"/>
    <property type="evidence" value="ECO:0007669"/>
    <property type="project" value="UniProtKB-KW"/>
</dbReference>
<feature type="domain" description="Peptidase S11 D-alanyl-D-alanine carboxypeptidase A N-terminal" evidence="18">
    <location>
        <begin position="41"/>
        <end position="274"/>
    </location>
</feature>
<proteinExistence type="inferred from homology"/>
<dbReference type="EC" id="3.4.16.4" evidence="4"/>
<comment type="function">
    <text evidence="1">Removes C-terminal D-alanyl residues from sugar-peptide cell wall precursors.</text>
</comment>
<dbReference type="RefSeq" id="WP_160624647.1">
    <property type="nucleotide sequence ID" value="NZ_WUUQ01000001.1"/>
</dbReference>